<keyword evidence="1" id="KW-0732">Signal</keyword>
<gene>
    <name evidence="2" type="ORF">FGM00_13515</name>
</gene>
<dbReference type="AlphaFoldDB" id="A0A5B7SVA2"/>
<name>A0A5B7SVA2_9FLAO</name>
<protein>
    <recommendedName>
        <fullName evidence="4">Secreted protein</fullName>
    </recommendedName>
</protein>
<dbReference type="RefSeq" id="WP_138853422.1">
    <property type="nucleotide sequence ID" value="NZ_CP040710.1"/>
</dbReference>
<evidence type="ECO:0000313" key="2">
    <source>
        <dbReference type="EMBL" id="QCX01083.1"/>
    </source>
</evidence>
<dbReference type="OrthoDB" id="1420518at2"/>
<sequence length="263" mass="29987">MTLKTTILALLLALCSYLSAQVLNTGNPEVQAALQAERLGGIETSPLANFSQQRTPMMDMLMQMVRDDDGRVSHYIGAEVGSAYENDSFVPGKILYGDEELGDIHYRLNAYNNEVEIKSALLGEEEQLALVKNPEVKIVASDAELHFSKYIDEKGNMNEGYLILLLQGEKYTFYKRLRIKFTEPKPAANSMVSATPSRFTNYTEYYFKENGSETIRELPIHKKRTAKLFPSERQTEIQNYIKNNKPDDTVESEMLRLFDFIEK</sequence>
<feature type="chain" id="PRO_5022695055" description="Secreted protein" evidence="1">
    <location>
        <begin position="21"/>
        <end position="263"/>
    </location>
</feature>
<reference evidence="2 3" key="1">
    <citation type="submission" date="2019-05" db="EMBL/GenBank/DDBJ databases">
        <title>Genome sequencing of F202Z8.</title>
        <authorList>
            <person name="Kwon Y.M."/>
        </authorList>
    </citation>
    <scope>NUCLEOTIDE SEQUENCE [LARGE SCALE GENOMIC DNA]</scope>
    <source>
        <strain evidence="2 3">F202Z8</strain>
    </source>
</reference>
<feature type="signal peptide" evidence="1">
    <location>
        <begin position="1"/>
        <end position="20"/>
    </location>
</feature>
<accession>A0A5B7SVA2</accession>
<organism evidence="2 3">
    <name type="scientific">Aggregatimonas sangjinii</name>
    <dbReference type="NCBI Taxonomy" id="2583587"/>
    <lineage>
        <taxon>Bacteria</taxon>
        <taxon>Pseudomonadati</taxon>
        <taxon>Bacteroidota</taxon>
        <taxon>Flavobacteriia</taxon>
        <taxon>Flavobacteriales</taxon>
        <taxon>Flavobacteriaceae</taxon>
        <taxon>Aggregatimonas</taxon>
    </lineage>
</organism>
<dbReference type="Proteomes" id="UP000310017">
    <property type="component" value="Chromosome"/>
</dbReference>
<proteinExistence type="predicted"/>
<keyword evidence="3" id="KW-1185">Reference proteome</keyword>
<evidence type="ECO:0000256" key="1">
    <source>
        <dbReference type="SAM" id="SignalP"/>
    </source>
</evidence>
<evidence type="ECO:0000313" key="3">
    <source>
        <dbReference type="Proteomes" id="UP000310017"/>
    </source>
</evidence>
<dbReference type="KEGG" id="asag:FGM00_13515"/>
<dbReference type="EMBL" id="CP040710">
    <property type="protein sequence ID" value="QCX01083.1"/>
    <property type="molecule type" value="Genomic_DNA"/>
</dbReference>
<evidence type="ECO:0008006" key="4">
    <source>
        <dbReference type="Google" id="ProtNLM"/>
    </source>
</evidence>